<dbReference type="InterPro" id="IPR050595">
    <property type="entry name" value="Bact_response_regulator"/>
</dbReference>
<dbReference type="CDD" id="cd00156">
    <property type="entry name" value="REC"/>
    <property type="match status" value="1"/>
</dbReference>
<feature type="domain" description="Response regulatory" evidence="3">
    <location>
        <begin position="138"/>
        <end position="256"/>
    </location>
</feature>
<dbReference type="GO" id="GO:0000160">
    <property type="term" value="P:phosphorelay signal transduction system"/>
    <property type="evidence" value="ECO:0007669"/>
    <property type="project" value="InterPro"/>
</dbReference>
<dbReference type="EMBL" id="AP027081">
    <property type="protein sequence ID" value="BDU76752.1"/>
    <property type="molecule type" value="Genomic_DNA"/>
</dbReference>
<dbReference type="InterPro" id="IPR001789">
    <property type="entry name" value="Sig_transdc_resp-reg_receiver"/>
</dbReference>
<keyword evidence="1 2" id="KW-0597">Phosphoprotein</keyword>
<dbReference type="AlphaFoldDB" id="A0AA48GSF9"/>
<evidence type="ECO:0000256" key="2">
    <source>
        <dbReference type="PROSITE-ProRule" id="PRU00169"/>
    </source>
</evidence>
<feature type="domain" description="Response regulatory" evidence="3">
    <location>
        <begin position="3"/>
        <end position="121"/>
    </location>
</feature>
<dbReference type="SUPFAM" id="SSF52172">
    <property type="entry name" value="CheY-like"/>
    <property type="match status" value="2"/>
</dbReference>
<dbReference type="PANTHER" id="PTHR44591">
    <property type="entry name" value="STRESS RESPONSE REGULATOR PROTEIN 1"/>
    <property type="match status" value="1"/>
</dbReference>
<keyword evidence="5" id="KW-1185">Reference proteome</keyword>
<protein>
    <recommendedName>
        <fullName evidence="3">Response regulatory domain-containing protein</fullName>
    </recommendedName>
</protein>
<feature type="modified residue" description="4-aspartylphosphate" evidence="2">
    <location>
        <position position="189"/>
    </location>
</feature>
<dbReference type="Proteomes" id="UP001228113">
    <property type="component" value="Chromosome"/>
</dbReference>
<evidence type="ECO:0000313" key="5">
    <source>
        <dbReference type="Proteomes" id="UP001228113"/>
    </source>
</evidence>
<evidence type="ECO:0000256" key="1">
    <source>
        <dbReference type="ARBA" id="ARBA00022553"/>
    </source>
</evidence>
<accession>A0AA48GSF9</accession>
<dbReference type="RefSeq" id="WP_243346838.1">
    <property type="nucleotide sequence ID" value="NZ_AP027081.1"/>
</dbReference>
<dbReference type="Gene3D" id="3.40.50.2300">
    <property type="match status" value="2"/>
</dbReference>
<sequence length="259" mass="27880">MARIAVVDDSPGTRAFILAALAKGGHEARELEPTCLFEVFKALHEDPPDLLITDLVMPDCPGHTLIRLCREDAHLRDVRILLLTAHGDAALGLFLQQMGGTHYLAKPVSPTMLAECVDQVLAPGTEPDPGWSLACRGTIAVVDDSHLSRAFHAAVLRKAGFRPVPIEPGGLLETVVAIEAEQPDLLVVDYLMTEFNGDALIRAIRAREALQGVPVLVVTAHRADEIQTLLVPLGGVEVLFKPVRPDDLVEAVRSGLLQG</sequence>
<dbReference type="PANTHER" id="PTHR44591:SF23">
    <property type="entry name" value="CHEY SUBFAMILY"/>
    <property type="match status" value="1"/>
</dbReference>
<dbReference type="InterPro" id="IPR011006">
    <property type="entry name" value="CheY-like_superfamily"/>
</dbReference>
<dbReference type="SMART" id="SM00448">
    <property type="entry name" value="REC"/>
    <property type="match status" value="2"/>
</dbReference>
<evidence type="ECO:0000259" key="3">
    <source>
        <dbReference type="PROSITE" id="PS50110"/>
    </source>
</evidence>
<dbReference type="PROSITE" id="PS50110">
    <property type="entry name" value="RESPONSE_REGULATORY"/>
    <property type="match status" value="2"/>
</dbReference>
<organism evidence="4 5">
    <name type="scientific">Mesoterricola sediminis</name>
    <dbReference type="NCBI Taxonomy" id="2927980"/>
    <lineage>
        <taxon>Bacteria</taxon>
        <taxon>Pseudomonadati</taxon>
        <taxon>Acidobacteriota</taxon>
        <taxon>Holophagae</taxon>
        <taxon>Holophagales</taxon>
        <taxon>Holophagaceae</taxon>
        <taxon>Mesoterricola</taxon>
    </lineage>
</organism>
<evidence type="ECO:0000313" key="4">
    <source>
        <dbReference type="EMBL" id="BDU76752.1"/>
    </source>
</evidence>
<feature type="modified residue" description="4-aspartylphosphate" evidence="2">
    <location>
        <position position="54"/>
    </location>
</feature>
<gene>
    <name evidence="4" type="ORF">METESE_17100</name>
</gene>
<name>A0AA48GSF9_9BACT</name>
<dbReference type="Pfam" id="PF00072">
    <property type="entry name" value="Response_reg"/>
    <property type="match status" value="2"/>
</dbReference>
<reference evidence="4" key="1">
    <citation type="journal article" date="2023" name="Int. J. Syst. Evol. Microbiol.">
        <title>Mesoterricola silvestris gen. nov., sp. nov., Mesoterricola sediminis sp. nov., Geothrix oryzae sp. nov., Geothrix edaphica sp. nov., Geothrix rubra sp. nov., and Geothrix limicola sp. nov., six novel members of Acidobacteriota isolated from soils.</title>
        <authorList>
            <person name="Itoh H."/>
            <person name="Sugisawa Y."/>
            <person name="Mise K."/>
            <person name="Xu Z."/>
            <person name="Kuniyasu M."/>
            <person name="Ushijima N."/>
            <person name="Kawano K."/>
            <person name="Kobayashi E."/>
            <person name="Shiratori Y."/>
            <person name="Masuda Y."/>
            <person name="Senoo K."/>
        </authorList>
    </citation>
    <scope>NUCLEOTIDE SEQUENCE</scope>
    <source>
        <strain evidence="4">W786</strain>
    </source>
</reference>
<dbReference type="KEGG" id="msea:METESE_17100"/>
<proteinExistence type="predicted"/>